<accession>A0ABW1T4G7</accession>
<keyword evidence="2 5" id="KW-0812">Transmembrane</keyword>
<reference evidence="7" key="1">
    <citation type="journal article" date="2019" name="Int. J. Syst. Evol. Microbiol.">
        <title>The Global Catalogue of Microorganisms (GCM) 10K type strain sequencing project: providing services to taxonomists for standard genome sequencing and annotation.</title>
        <authorList>
            <consortium name="The Broad Institute Genomics Platform"/>
            <consortium name="The Broad Institute Genome Sequencing Center for Infectious Disease"/>
            <person name="Wu L."/>
            <person name="Ma J."/>
        </authorList>
    </citation>
    <scope>NUCLEOTIDE SEQUENCE [LARGE SCALE GENOMIC DNA]</scope>
    <source>
        <strain evidence="7">CGMCC 4.7317</strain>
    </source>
</reference>
<evidence type="ECO:0000256" key="3">
    <source>
        <dbReference type="ARBA" id="ARBA00022989"/>
    </source>
</evidence>
<comment type="caution">
    <text evidence="6">The sequence shown here is derived from an EMBL/GenBank/DDBJ whole genome shotgun (WGS) entry which is preliminary data.</text>
</comment>
<keyword evidence="3 5" id="KW-1133">Transmembrane helix</keyword>
<evidence type="ECO:0000256" key="4">
    <source>
        <dbReference type="ARBA" id="ARBA00023136"/>
    </source>
</evidence>
<evidence type="ECO:0000313" key="7">
    <source>
        <dbReference type="Proteomes" id="UP001596138"/>
    </source>
</evidence>
<feature type="transmembrane region" description="Helical" evidence="5">
    <location>
        <begin position="97"/>
        <end position="119"/>
    </location>
</feature>
<feature type="transmembrane region" description="Helical" evidence="5">
    <location>
        <begin position="46"/>
        <end position="65"/>
    </location>
</feature>
<name>A0ABW1T4G7_9ACTN</name>
<gene>
    <name evidence="6" type="ORF">ACFQGU_17360</name>
</gene>
<feature type="transmembrane region" description="Helical" evidence="5">
    <location>
        <begin position="71"/>
        <end position="90"/>
    </location>
</feature>
<evidence type="ECO:0000256" key="1">
    <source>
        <dbReference type="ARBA" id="ARBA00004141"/>
    </source>
</evidence>
<dbReference type="Proteomes" id="UP001596138">
    <property type="component" value="Unassembled WGS sequence"/>
</dbReference>
<organism evidence="6 7">
    <name type="scientific">Longivirga aurantiaca</name>
    <dbReference type="NCBI Taxonomy" id="1837743"/>
    <lineage>
        <taxon>Bacteria</taxon>
        <taxon>Bacillati</taxon>
        <taxon>Actinomycetota</taxon>
        <taxon>Actinomycetes</taxon>
        <taxon>Sporichthyales</taxon>
        <taxon>Sporichthyaceae</taxon>
        <taxon>Longivirga</taxon>
    </lineage>
</organism>
<dbReference type="InterPro" id="IPR032808">
    <property type="entry name" value="DoxX"/>
</dbReference>
<sequence length="124" mass="12872">MNIALWIVAGIAAAAFLAAGLMKITGKREQLLERMAWVADYSQTQVKVIGVVEVLGALGLILPAVTGIAPILVPVAATGLVIVMVLAAAMHLRRGDGFAAVVPNIVLGLMAAFVAWGRFGAYAF</sequence>
<feature type="transmembrane region" description="Helical" evidence="5">
    <location>
        <begin position="6"/>
        <end position="25"/>
    </location>
</feature>
<dbReference type="EMBL" id="JBHSTI010000058">
    <property type="protein sequence ID" value="MFC6239643.1"/>
    <property type="molecule type" value="Genomic_DNA"/>
</dbReference>
<proteinExistence type="predicted"/>
<keyword evidence="4 5" id="KW-0472">Membrane</keyword>
<comment type="subcellular location">
    <subcellularLocation>
        <location evidence="1">Membrane</location>
        <topology evidence="1">Multi-pass membrane protein</topology>
    </subcellularLocation>
</comment>
<dbReference type="Pfam" id="PF13564">
    <property type="entry name" value="DoxX_2"/>
    <property type="match status" value="1"/>
</dbReference>
<protein>
    <submittedName>
        <fullName evidence="6">DoxX family protein</fullName>
    </submittedName>
</protein>
<evidence type="ECO:0000256" key="2">
    <source>
        <dbReference type="ARBA" id="ARBA00022692"/>
    </source>
</evidence>
<evidence type="ECO:0000256" key="5">
    <source>
        <dbReference type="SAM" id="Phobius"/>
    </source>
</evidence>
<evidence type="ECO:0000313" key="6">
    <source>
        <dbReference type="EMBL" id="MFC6239643.1"/>
    </source>
</evidence>
<keyword evidence="7" id="KW-1185">Reference proteome</keyword>
<dbReference type="RefSeq" id="WP_386768958.1">
    <property type="nucleotide sequence ID" value="NZ_JBHSTI010000058.1"/>
</dbReference>